<evidence type="ECO:0000256" key="1">
    <source>
        <dbReference type="ARBA" id="ARBA00004123"/>
    </source>
</evidence>
<keyword evidence="11" id="KW-1185">Reference proteome</keyword>
<evidence type="ECO:0000256" key="7">
    <source>
        <dbReference type="PROSITE-ProRule" id="PRU01145"/>
    </source>
</evidence>
<dbReference type="FunFam" id="3.30.160.60:FF:001583">
    <property type="entry name" value="UBP1-associated proteins 1C"/>
    <property type="match status" value="1"/>
</dbReference>
<dbReference type="InterPro" id="IPR013087">
    <property type="entry name" value="Znf_C2H2_type"/>
</dbReference>
<evidence type="ECO:0000256" key="8">
    <source>
        <dbReference type="SAM" id="MobiDB-lite"/>
    </source>
</evidence>
<dbReference type="InterPro" id="IPR058719">
    <property type="entry name" value="WHD_LYAR"/>
</dbReference>
<keyword evidence="2" id="KW-0479">Metal-binding</keyword>
<dbReference type="GO" id="GO:0003677">
    <property type="term" value="F:DNA binding"/>
    <property type="evidence" value="ECO:0007669"/>
    <property type="project" value="InterPro"/>
</dbReference>
<dbReference type="SUPFAM" id="SSF57667">
    <property type="entry name" value="beta-beta-alpha zinc fingers"/>
    <property type="match status" value="3"/>
</dbReference>
<dbReference type="InterPro" id="IPR039999">
    <property type="entry name" value="LYAR"/>
</dbReference>
<evidence type="ECO:0000256" key="3">
    <source>
        <dbReference type="ARBA" id="ARBA00022737"/>
    </source>
</evidence>
<dbReference type="InterPro" id="IPR036236">
    <property type="entry name" value="Znf_C2H2_sf"/>
</dbReference>
<dbReference type="GO" id="GO:0005730">
    <property type="term" value="C:nucleolus"/>
    <property type="evidence" value="ECO:0007669"/>
    <property type="project" value="TreeGrafter"/>
</dbReference>
<evidence type="ECO:0000256" key="4">
    <source>
        <dbReference type="ARBA" id="ARBA00022771"/>
    </source>
</evidence>
<dbReference type="EMBL" id="JAUIZM010000009">
    <property type="protein sequence ID" value="KAK1365216.1"/>
    <property type="molecule type" value="Genomic_DNA"/>
</dbReference>
<proteinExistence type="predicted"/>
<dbReference type="GO" id="GO:0006364">
    <property type="term" value="P:rRNA processing"/>
    <property type="evidence" value="ECO:0007669"/>
    <property type="project" value="TreeGrafter"/>
</dbReference>
<gene>
    <name evidence="10" type="ORF">POM88_040777</name>
</gene>
<evidence type="ECO:0000313" key="11">
    <source>
        <dbReference type="Proteomes" id="UP001237642"/>
    </source>
</evidence>
<dbReference type="PANTHER" id="PTHR13100:SF10">
    <property type="entry name" value="CELL GROWTH-REGULATING NUCLEOLAR PROTEIN"/>
    <property type="match status" value="1"/>
</dbReference>
<dbReference type="Proteomes" id="UP001237642">
    <property type="component" value="Unassembled WGS sequence"/>
</dbReference>
<dbReference type="InterPro" id="IPR014898">
    <property type="entry name" value="Znf_C2H2_LYAR"/>
</dbReference>
<dbReference type="Pfam" id="PF25879">
    <property type="entry name" value="WHD_LYAR"/>
    <property type="match status" value="1"/>
</dbReference>
<name>A0AAD8HEV0_9APIA</name>
<evidence type="ECO:0000259" key="9">
    <source>
        <dbReference type="SMART" id="SM00451"/>
    </source>
</evidence>
<comment type="caution">
    <text evidence="10">The sequence shown here is derived from an EMBL/GenBank/DDBJ whole genome shotgun (WGS) entry which is preliminary data.</text>
</comment>
<dbReference type="GO" id="GO:0000122">
    <property type="term" value="P:negative regulation of transcription by RNA polymerase II"/>
    <property type="evidence" value="ECO:0007669"/>
    <property type="project" value="TreeGrafter"/>
</dbReference>
<dbReference type="AlphaFoldDB" id="A0AAD8HEV0"/>
<evidence type="ECO:0000256" key="6">
    <source>
        <dbReference type="ARBA" id="ARBA00023242"/>
    </source>
</evidence>
<dbReference type="Gene3D" id="3.30.160.60">
    <property type="entry name" value="Classic Zinc Finger"/>
    <property type="match status" value="1"/>
</dbReference>
<dbReference type="Gene3D" id="3.30.1490.490">
    <property type="match status" value="1"/>
</dbReference>
<keyword evidence="4 7" id="KW-0863">Zinc-finger</keyword>
<dbReference type="PANTHER" id="PTHR13100">
    <property type="entry name" value="CELL GROWTH-REGULATING NUCLEOLAR PROTEIN LYAR"/>
    <property type="match status" value="1"/>
</dbReference>
<dbReference type="FunFam" id="3.30.1490.490:FF:000001">
    <property type="entry name" value="cell growth-regulating nucleolar protein-like"/>
    <property type="match status" value="1"/>
</dbReference>
<comment type="subcellular location">
    <subcellularLocation>
        <location evidence="1">Nucleus</location>
    </subcellularLocation>
</comment>
<feature type="compositionally biased region" description="Basic residues" evidence="8">
    <location>
        <begin position="114"/>
        <end position="125"/>
    </location>
</feature>
<dbReference type="InterPro" id="IPR003604">
    <property type="entry name" value="Matrin/U1-like-C_Znf_C2H2"/>
</dbReference>
<dbReference type="SMART" id="SM00451">
    <property type="entry name" value="ZnF_U1"/>
    <property type="match status" value="1"/>
</dbReference>
<evidence type="ECO:0000256" key="5">
    <source>
        <dbReference type="ARBA" id="ARBA00022833"/>
    </source>
</evidence>
<accession>A0AAD8HEV0</accession>
<feature type="compositionally biased region" description="Basic and acidic residues" evidence="8">
    <location>
        <begin position="221"/>
        <end position="232"/>
    </location>
</feature>
<feature type="domain" description="U1-type" evidence="9">
    <location>
        <begin position="90"/>
        <end position="124"/>
    </location>
</feature>
<feature type="compositionally biased region" description="Polar residues" evidence="8">
    <location>
        <begin position="176"/>
        <end position="185"/>
    </location>
</feature>
<keyword evidence="5" id="KW-0862">Zinc</keyword>
<protein>
    <submittedName>
        <fullName evidence="10">UBP1-associated proteins 1C</fullName>
    </submittedName>
</protein>
<evidence type="ECO:0000313" key="10">
    <source>
        <dbReference type="EMBL" id="KAK1365216.1"/>
    </source>
</evidence>
<dbReference type="GO" id="GO:0008270">
    <property type="term" value="F:zinc ion binding"/>
    <property type="evidence" value="ECO:0007669"/>
    <property type="project" value="UniProtKB-KW"/>
</dbReference>
<keyword evidence="3" id="KW-0677">Repeat</keyword>
<dbReference type="PROSITE" id="PS51804">
    <property type="entry name" value="ZF_C2HC_LYAR"/>
    <property type="match status" value="2"/>
</dbReference>
<reference evidence="10" key="1">
    <citation type="submission" date="2023-02" db="EMBL/GenBank/DDBJ databases">
        <title>Genome of toxic invasive species Heracleum sosnowskyi carries increased number of genes despite the absence of recent whole-genome duplications.</title>
        <authorList>
            <person name="Schelkunov M."/>
            <person name="Shtratnikova V."/>
            <person name="Makarenko M."/>
            <person name="Klepikova A."/>
            <person name="Omelchenko D."/>
            <person name="Novikova G."/>
            <person name="Obukhova E."/>
            <person name="Bogdanov V."/>
            <person name="Penin A."/>
            <person name="Logacheva M."/>
        </authorList>
    </citation>
    <scope>NUCLEOTIDE SEQUENCE</scope>
    <source>
        <strain evidence="10">Hsosn_3</strain>
        <tissue evidence="10">Leaf</tissue>
    </source>
</reference>
<feature type="region of interest" description="Disordered" evidence="8">
    <location>
        <begin position="111"/>
        <end position="232"/>
    </location>
</feature>
<dbReference type="Pfam" id="PF08790">
    <property type="entry name" value="zf-LYAR"/>
    <property type="match status" value="1"/>
</dbReference>
<reference evidence="10" key="2">
    <citation type="submission" date="2023-05" db="EMBL/GenBank/DDBJ databases">
        <authorList>
            <person name="Schelkunov M.I."/>
        </authorList>
    </citation>
    <scope>NUCLEOTIDE SEQUENCE</scope>
    <source>
        <strain evidence="10">Hsosn_3</strain>
        <tissue evidence="10">Leaf</tissue>
    </source>
</reference>
<sequence>MVWFQCEDCGDNLKKPKLLGHFRMCSANKLSCIDCGQVFGQQSVQGHTQCITEMEKYGPKGQVKVSANATPNPNSKMKPEVDINVGLSERPPWFCSLCNTSATSRQTLLSHADGKKHRGKARAFHASKQPPKQTEELTPSAKVSAESNLKDQLVGNQDVLEPKKSDLPEVDLAHNGSKTESTIALTSKKRKHETDRQNVEVGNDEEDTECKEKKSKQSMGKGDEMMGTKSSAKEVKKNIKWKKLITSALESNPDGVLKLRKLQKFVQKALVDSEIILDKSEVRAKLEHKINSSSRFTVDSKYVRLVVKS</sequence>
<keyword evidence="6" id="KW-0539">Nucleus</keyword>
<dbReference type="Pfam" id="PF12874">
    <property type="entry name" value="zf-met"/>
    <property type="match status" value="1"/>
</dbReference>
<organism evidence="10 11">
    <name type="scientific">Heracleum sosnowskyi</name>
    <dbReference type="NCBI Taxonomy" id="360622"/>
    <lineage>
        <taxon>Eukaryota</taxon>
        <taxon>Viridiplantae</taxon>
        <taxon>Streptophyta</taxon>
        <taxon>Embryophyta</taxon>
        <taxon>Tracheophyta</taxon>
        <taxon>Spermatophyta</taxon>
        <taxon>Magnoliopsida</taxon>
        <taxon>eudicotyledons</taxon>
        <taxon>Gunneridae</taxon>
        <taxon>Pentapetalae</taxon>
        <taxon>asterids</taxon>
        <taxon>campanulids</taxon>
        <taxon>Apiales</taxon>
        <taxon>Apiaceae</taxon>
        <taxon>Apioideae</taxon>
        <taxon>apioid superclade</taxon>
        <taxon>Tordylieae</taxon>
        <taxon>Tordyliinae</taxon>
        <taxon>Heracleum</taxon>
    </lineage>
</organism>
<evidence type="ECO:0000256" key="2">
    <source>
        <dbReference type="ARBA" id="ARBA00022723"/>
    </source>
</evidence>